<dbReference type="Proteomes" id="UP000239340">
    <property type="component" value="Plasmid pSfreNXT3b"/>
</dbReference>
<dbReference type="RefSeq" id="WP_104840377.1">
    <property type="nucleotide sequence ID" value="NZ_CP024309.1"/>
</dbReference>
<dbReference type="EMBL" id="CP024309">
    <property type="protein sequence ID" value="AUX78702.1"/>
    <property type="molecule type" value="Genomic_DNA"/>
</dbReference>
<protein>
    <submittedName>
        <fullName evidence="1">IS66 family insertion sequence transposase protein</fullName>
    </submittedName>
</protein>
<dbReference type="PANTHER" id="PTHR37936">
    <property type="entry name" value="TRANSPOSASE INSC FOR INSERTION ELEMENT IS2A-RELATED"/>
    <property type="match status" value="1"/>
</dbReference>
<dbReference type="InterPro" id="IPR010921">
    <property type="entry name" value="Trp_repressor/repl_initiator"/>
</dbReference>
<reference evidence="1 2" key="1">
    <citation type="submission" date="2017-10" db="EMBL/GenBank/DDBJ databases">
        <title>Analysis of the genome sequences of Rhizobium populations associated to common bean (phaseolus vulgaris).</title>
        <authorList>
            <person name="Bustos P."/>
            <person name="Santamaria R.I."/>
            <person name="Miranda-Sanchez F."/>
            <person name="Perez-Carrascal O."/>
            <person name="Juarez S."/>
            <person name="Lozano L."/>
            <person name="Martinez-Flores I."/>
            <person name="Vinuesa P."/>
            <person name="Martinez-Romero E."/>
            <person name="Cevallos M.A."/>
            <person name="Romero D."/>
            <person name="Davila G."/>
            <person name="Gonzalez V."/>
        </authorList>
    </citation>
    <scope>NUCLEOTIDE SEQUENCE [LARGE SCALE GENOMIC DNA]</scope>
    <source>
        <strain evidence="1 2">NXT3</strain>
        <plasmid evidence="2">Plasmid psfrenxt3b</plasmid>
    </source>
</reference>
<sequence>MTKHQIEVITSVERRRRWSREEKERLVAATFEPGARVSEIARSAGIHVSQLFRWRKELCQVSAPSVPQLVPVEIVETLPAPASPEPPVARSRKKASMVTIELGGGRRLRVESDVDTEALARILDVLERR</sequence>
<dbReference type="GO" id="GO:0004803">
    <property type="term" value="F:transposase activity"/>
    <property type="evidence" value="ECO:0007669"/>
    <property type="project" value="InterPro"/>
</dbReference>
<evidence type="ECO:0000313" key="1">
    <source>
        <dbReference type="EMBL" id="AUX78702.1"/>
    </source>
</evidence>
<name>A0A2L0HBZ5_RHIFR</name>
<dbReference type="Pfam" id="PF01527">
    <property type="entry name" value="HTH_Tnp_1"/>
    <property type="match status" value="1"/>
</dbReference>
<organism evidence="1 2">
    <name type="scientific">Rhizobium fredii</name>
    <name type="common">Sinorhizobium fredii</name>
    <dbReference type="NCBI Taxonomy" id="380"/>
    <lineage>
        <taxon>Bacteria</taxon>
        <taxon>Pseudomonadati</taxon>
        <taxon>Pseudomonadota</taxon>
        <taxon>Alphaproteobacteria</taxon>
        <taxon>Hyphomicrobiales</taxon>
        <taxon>Rhizobiaceae</taxon>
        <taxon>Sinorhizobium/Ensifer group</taxon>
        <taxon>Sinorhizobium</taxon>
    </lineage>
</organism>
<proteinExistence type="predicted"/>
<evidence type="ECO:0000313" key="2">
    <source>
        <dbReference type="Proteomes" id="UP000239340"/>
    </source>
</evidence>
<dbReference type="InterPro" id="IPR002514">
    <property type="entry name" value="Transposase_8"/>
</dbReference>
<dbReference type="GO" id="GO:0043565">
    <property type="term" value="F:sequence-specific DNA binding"/>
    <property type="evidence" value="ECO:0007669"/>
    <property type="project" value="InterPro"/>
</dbReference>
<dbReference type="SUPFAM" id="SSF48295">
    <property type="entry name" value="TrpR-like"/>
    <property type="match status" value="1"/>
</dbReference>
<keyword evidence="1" id="KW-0614">Plasmid</keyword>
<dbReference type="AlphaFoldDB" id="A0A2L0HBZ5"/>
<dbReference type="GO" id="GO:0006313">
    <property type="term" value="P:DNA transposition"/>
    <property type="evidence" value="ECO:0007669"/>
    <property type="project" value="InterPro"/>
</dbReference>
<dbReference type="NCBIfam" id="NF047595">
    <property type="entry name" value="IS66_ISRel24_TnpA"/>
    <property type="match status" value="1"/>
</dbReference>
<dbReference type="PANTHER" id="PTHR37936:SF3">
    <property type="entry name" value="TRANSPOSASE INSC FOR INSERTION ELEMENT IS2A-RELATED"/>
    <property type="match status" value="1"/>
</dbReference>
<gene>
    <name evidence="1" type="ORF">NXT3_PB00040</name>
</gene>
<accession>A0A2L0HBZ5</accession>
<geneLocation type="plasmid" evidence="2">
    <name>psfrenxt3b</name>
</geneLocation>